<dbReference type="RefSeq" id="WP_114074565.1">
    <property type="nucleotide sequence ID" value="NZ_CP029555.1"/>
</dbReference>
<name>A0A344UPJ4_9NEIS</name>
<dbReference type="InterPro" id="IPR029055">
    <property type="entry name" value="Ntn_hydrolases_N"/>
</dbReference>
<gene>
    <name evidence="1" type="ORF">DK843_22535</name>
    <name evidence="2" type="ORF">DK843_22855</name>
</gene>
<sequence length="278" mass="30189">MTAIAFDGKTMAADGRSTADDIIITDEAVKLHRIETNRWSQRPAIVGLSGKATAGSAVLSWLRGEGHPDASRDWCALIWDGETARTVTADCLTPEIWPGPIAIGSGKLPALAAMRAGADAEKAVAVAITMDVYCGGQIHTMQLDVSEQVPHPTPATHPHGQRTASTFFGDVTSADINRAMQTCEYHDSWGITYCRITLFNRYVVTGTSSSGHNDDLKRKQALKDAEQQVKQLLDFLLHSQHAAVETGGWQLDNGPRQRGHYDLAQLVANTHPNHFQPV</sequence>
<keyword evidence="2" id="KW-0614">Plasmid</keyword>
<protein>
    <submittedName>
        <fullName evidence="2">Uncharacterized protein</fullName>
    </submittedName>
</protein>
<dbReference type="KEGG" id="chrb:DK843_22535"/>
<geneLocation type="plasmid" evidence="2 3">
    <name>unnamed</name>
</geneLocation>
<dbReference type="Proteomes" id="UP000252038">
    <property type="component" value="Plasmid unnamed"/>
</dbReference>
<dbReference type="EMBL" id="CP029555">
    <property type="protein sequence ID" value="AXE37131.1"/>
    <property type="molecule type" value="Genomic_DNA"/>
</dbReference>
<evidence type="ECO:0000313" key="2">
    <source>
        <dbReference type="EMBL" id="AXE37192.1"/>
    </source>
</evidence>
<proteinExistence type="predicted"/>
<organism evidence="2 3">
    <name type="scientific">Chromobacterium phragmitis</name>
    <dbReference type="NCBI Taxonomy" id="2202141"/>
    <lineage>
        <taxon>Bacteria</taxon>
        <taxon>Pseudomonadati</taxon>
        <taxon>Pseudomonadota</taxon>
        <taxon>Betaproteobacteria</taxon>
        <taxon>Neisseriales</taxon>
        <taxon>Chromobacteriaceae</taxon>
        <taxon>Chromobacterium</taxon>
    </lineage>
</organism>
<accession>A0A344UPJ4</accession>
<evidence type="ECO:0000313" key="1">
    <source>
        <dbReference type="EMBL" id="AXE37131.1"/>
    </source>
</evidence>
<evidence type="ECO:0000313" key="3">
    <source>
        <dbReference type="Proteomes" id="UP000252038"/>
    </source>
</evidence>
<dbReference type="SUPFAM" id="SSF56235">
    <property type="entry name" value="N-terminal nucleophile aminohydrolases (Ntn hydrolases)"/>
    <property type="match status" value="1"/>
</dbReference>
<reference evidence="2 3" key="1">
    <citation type="submission" date="2018-05" db="EMBL/GenBank/DDBJ databases">
        <title>Genome sequencing, assembly and analysis of the novel insecticidal bacterium, Chromobacterium phragmitis.</title>
        <authorList>
            <person name="Sparks M.E."/>
            <person name="Blackburn M.B."/>
            <person name="Gundersen-Rindal D.E."/>
        </authorList>
    </citation>
    <scope>NUCLEOTIDE SEQUENCE [LARGE SCALE GENOMIC DNA]</scope>
    <source>
        <strain evidence="2">IIBBL 274-1</strain>
        <plasmid evidence="2 3">unnamed</plasmid>
    </source>
</reference>
<dbReference type="AlphaFoldDB" id="A0A344UPJ4"/>
<dbReference type="KEGG" id="chrb:DK843_22855"/>
<dbReference type="EMBL" id="CP029555">
    <property type="protein sequence ID" value="AXE37192.1"/>
    <property type="molecule type" value="Genomic_DNA"/>
</dbReference>